<evidence type="ECO:0000256" key="2">
    <source>
        <dbReference type="ARBA" id="ARBA00022980"/>
    </source>
</evidence>
<evidence type="ECO:0000259" key="4">
    <source>
        <dbReference type="Pfam" id="PF01281"/>
    </source>
</evidence>
<dbReference type="InterPro" id="IPR036935">
    <property type="entry name" value="Ribosomal_bL9_N_sf"/>
</dbReference>
<dbReference type="Gene3D" id="3.40.5.10">
    <property type="entry name" value="Ribosomal protein L9, N-terminal domain"/>
    <property type="match status" value="1"/>
</dbReference>
<dbReference type="Gene3D" id="3.10.430.100">
    <property type="entry name" value="Ribosomal protein L9, C-terminal domain"/>
    <property type="match status" value="1"/>
</dbReference>
<evidence type="ECO:0000313" key="5">
    <source>
        <dbReference type="EMBL" id="KAL2269895.1"/>
    </source>
</evidence>
<keyword evidence="6" id="KW-1185">Reference proteome</keyword>
<organism evidence="5 6">
    <name type="scientific">Remersonia thermophila</name>
    <dbReference type="NCBI Taxonomy" id="72144"/>
    <lineage>
        <taxon>Eukaryota</taxon>
        <taxon>Fungi</taxon>
        <taxon>Dikarya</taxon>
        <taxon>Ascomycota</taxon>
        <taxon>Pezizomycotina</taxon>
        <taxon>Sordariomycetes</taxon>
        <taxon>Sordariomycetidae</taxon>
        <taxon>Sordariales</taxon>
        <taxon>Sordariales incertae sedis</taxon>
        <taxon>Remersonia</taxon>
    </lineage>
</organism>
<dbReference type="RefSeq" id="XP_070868619.1">
    <property type="nucleotide sequence ID" value="XM_071008309.1"/>
</dbReference>
<dbReference type="InterPro" id="IPR036791">
    <property type="entry name" value="Ribosomal_bL9_C_sf"/>
</dbReference>
<dbReference type="InterPro" id="IPR000244">
    <property type="entry name" value="Ribosomal_bL9"/>
</dbReference>
<feature type="domain" description="Ribosomal protein L9" evidence="4">
    <location>
        <begin position="56"/>
        <end position="98"/>
    </location>
</feature>
<gene>
    <name evidence="5" type="ORF">VTJ83DRAFT_2079</name>
</gene>
<sequence length="280" mass="30837">MTTPLVSRSPACLTCLRRVIQPLSSNGSNIGAGALPLVQVRTKTRYTRPKDRGVVVRLLEDIPKFGRKDSIFRTERGRMRNEWYPKKLAEYMTAARFHELGLTHDDIGERDPTFGLVDVAEAEQGPEEFEEISRPKIIAITPEKAQTILTTLVPETLTFHRKPIPAPPAPSRPAVSPLIAGSAAADAESKQTTLLAIYGSVSADDIVSHIKELLVIDVEGSRIVLEPEQIRFLGLPEDVDRIKELGRFEIEISTGGFGLEPVRKVIEILPSAEGFPEAEA</sequence>
<evidence type="ECO:0000256" key="1">
    <source>
        <dbReference type="ARBA" id="ARBA00010605"/>
    </source>
</evidence>
<keyword evidence="2" id="KW-0689">Ribosomal protein</keyword>
<dbReference type="SUPFAM" id="SSF55658">
    <property type="entry name" value="L9 N-domain-like"/>
    <property type="match status" value="1"/>
</dbReference>
<dbReference type="PANTHER" id="PTHR21368">
    <property type="entry name" value="50S RIBOSOMAL PROTEIN L9"/>
    <property type="match status" value="1"/>
</dbReference>
<dbReference type="Proteomes" id="UP001600064">
    <property type="component" value="Unassembled WGS sequence"/>
</dbReference>
<dbReference type="InterPro" id="IPR020070">
    <property type="entry name" value="Ribosomal_bL9_N"/>
</dbReference>
<dbReference type="InterPro" id="IPR009027">
    <property type="entry name" value="Ribosomal_bL9/RNase_H1_N"/>
</dbReference>
<dbReference type="GeneID" id="98122953"/>
<dbReference type="EMBL" id="JAZGUE010000002">
    <property type="protein sequence ID" value="KAL2269895.1"/>
    <property type="molecule type" value="Genomic_DNA"/>
</dbReference>
<evidence type="ECO:0000313" key="6">
    <source>
        <dbReference type="Proteomes" id="UP001600064"/>
    </source>
</evidence>
<name>A0ABR4DIB3_9PEZI</name>
<reference evidence="5 6" key="1">
    <citation type="journal article" date="2024" name="Commun. Biol.">
        <title>Comparative genomic analysis of thermophilic fungi reveals convergent evolutionary adaptations and gene losses.</title>
        <authorList>
            <person name="Steindorff A.S."/>
            <person name="Aguilar-Pontes M.V."/>
            <person name="Robinson A.J."/>
            <person name="Andreopoulos B."/>
            <person name="LaButti K."/>
            <person name="Kuo A."/>
            <person name="Mondo S."/>
            <person name="Riley R."/>
            <person name="Otillar R."/>
            <person name="Haridas S."/>
            <person name="Lipzen A."/>
            <person name="Grimwood J."/>
            <person name="Schmutz J."/>
            <person name="Clum A."/>
            <person name="Reid I.D."/>
            <person name="Moisan M.C."/>
            <person name="Butler G."/>
            <person name="Nguyen T.T.M."/>
            <person name="Dewar K."/>
            <person name="Conant G."/>
            <person name="Drula E."/>
            <person name="Henrissat B."/>
            <person name="Hansel C."/>
            <person name="Singer S."/>
            <person name="Hutchinson M.I."/>
            <person name="de Vries R.P."/>
            <person name="Natvig D.O."/>
            <person name="Powell A.J."/>
            <person name="Tsang A."/>
            <person name="Grigoriev I.V."/>
        </authorList>
    </citation>
    <scope>NUCLEOTIDE SEQUENCE [LARGE SCALE GENOMIC DNA]</scope>
    <source>
        <strain evidence="5 6">ATCC 22073</strain>
    </source>
</reference>
<evidence type="ECO:0000256" key="3">
    <source>
        <dbReference type="ARBA" id="ARBA00023274"/>
    </source>
</evidence>
<accession>A0ABR4DIB3</accession>
<keyword evidence="3" id="KW-0687">Ribonucleoprotein</keyword>
<dbReference type="Pfam" id="PF01281">
    <property type="entry name" value="Ribosomal_L9_N"/>
    <property type="match status" value="1"/>
</dbReference>
<proteinExistence type="inferred from homology"/>
<comment type="similarity">
    <text evidence="1">Belongs to the bacterial ribosomal protein bL9 family.</text>
</comment>
<comment type="caution">
    <text evidence="5">The sequence shown here is derived from an EMBL/GenBank/DDBJ whole genome shotgun (WGS) entry which is preliminary data.</text>
</comment>
<protein>
    <recommendedName>
        <fullName evidence="4">Ribosomal protein L9 domain-containing protein</fullName>
    </recommendedName>
</protein>